<dbReference type="Proteomes" id="UP001062846">
    <property type="component" value="Chromosome 9"/>
</dbReference>
<organism evidence="1 2">
    <name type="scientific">Rhododendron molle</name>
    <name type="common">Chinese azalea</name>
    <name type="synonym">Azalea mollis</name>
    <dbReference type="NCBI Taxonomy" id="49168"/>
    <lineage>
        <taxon>Eukaryota</taxon>
        <taxon>Viridiplantae</taxon>
        <taxon>Streptophyta</taxon>
        <taxon>Embryophyta</taxon>
        <taxon>Tracheophyta</taxon>
        <taxon>Spermatophyta</taxon>
        <taxon>Magnoliopsida</taxon>
        <taxon>eudicotyledons</taxon>
        <taxon>Gunneridae</taxon>
        <taxon>Pentapetalae</taxon>
        <taxon>asterids</taxon>
        <taxon>Ericales</taxon>
        <taxon>Ericaceae</taxon>
        <taxon>Ericoideae</taxon>
        <taxon>Rhodoreae</taxon>
        <taxon>Rhododendron</taxon>
    </lineage>
</organism>
<comment type="caution">
    <text evidence="1">The sequence shown here is derived from an EMBL/GenBank/DDBJ whole genome shotgun (WGS) entry which is preliminary data.</text>
</comment>
<dbReference type="EMBL" id="CM046396">
    <property type="protein sequence ID" value="KAI8538024.1"/>
    <property type="molecule type" value="Genomic_DNA"/>
</dbReference>
<proteinExistence type="predicted"/>
<keyword evidence="2" id="KW-1185">Reference proteome</keyword>
<accession>A0ACC0MBR7</accession>
<protein>
    <submittedName>
        <fullName evidence="1">Uncharacterized protein</fullName>
    </submittedName>
</protein>
<name>A0ACC0MBR7_RHOML</name>
<evidence type="ECO:0000313" key="2">
    <source>
        <dbReference type="Proteomes" id="UP001062846"/>
    </source>
</evidence>
<sequence>MVIYSVTLYDVIYSSFGSLHISFCFGCHFVLRIYMVIYPILHIVSCHHIVIFLL</sequence>
<gene>
    <name evidence="1" type="ORF">RHMOL_Rhmol09G0068500</name>
</gene>
<evidence type="ECO:0000313" key="1">
    <source>
        <dbReference type="EMBL" id="KAI8538024.1"/>
    </source>
</evidence>
<reference evidence="1" key="1">
    <citation type="submission" date="2022-02" db="EMBL/GenBank/DDBJ databases">
        <title>Plant Genome Project.</title>
        <authorList>
            <person name="Zhang R.-G."/>
        </authorList>
    </citation>
    <scope>NUCLEOTIDE SEQUENCE</scope>
    <source>
        <strain evidence="1">AT1</strain>
    </source>
</reference>